<sequence length="165" mass="17772">MIETVFEKITGQLTHHSARFRVVNHPAAGRSEEVAAVRGTQMGQGAKALVCHLKKADGKSYVLAVLAADLQADLKKLAEALGAKKASLASPAEVLRLTGCVPGAIPPFSLHPELELVVDPALFDRFDEIAFNAGSLERSVILNAQDYLSVTCPERIHFARTTEDK</sequence>
<gene>
    <name evidence="2" type="ORF">CBW57_08725</name>
</gene>
<dbReference type="Gene3D" id="3.90.960.10">
    <property type="entry name" value="YbaK/aminoacyl-tRNA synthetase-associated domain"/>
    <property type="match status" value="1"/>
</dbReference>
<dbReference type="Proteomes" id="UP000196440">
    <property type="component" value="Unassembled WGS sequence"/>
</dbReference>
<dbReference type="GO" id="GO:0004812">
    <property type="term" value="F:aminoacyl-tRNA ligase activity"/>
    <property type="evidence" value="ECO:0007669"/>
    <property type="project" value="UniProtKB-KW"/>
</dbReference>
<proteinExistence type="predicted"/>
<accession>A0A209A4N9</accession>
<dbReference type="EMBL" id="NHOI01000010">
    <property type="protein sequence ID" value="OVZ87650.1"/>
    <property type="molecule type" value="Genomic_DNA"/>
</dbReference>
<comment type="caution">
    <text evidence="2">The sequence shown here is derived from an EMBL/GenBank/DDBJ whole genome shotgun (WGS) entry which is preliminary data.</text>
</comment>
<reference evidence="2 3" key="1">
    <citation type="submission" date="2017-05" db="EMBL/GenBank/DDBJ databases">
        <title>Whole genome sequencing of Yersinia kristensenii.</title>
        <authorList>
            <person name="Campioni F."/>
        </authorList>
    </citation>
    <scope>NUCLEOTIDE SEQUENCE [LARGE SCALE GENOMIC DNA]</scope>
    <source>
        <strain evidence="2 3">CFSAN060536</strain>
    </source>
</reference>
<organism evidence="2 3">
    <name type="scientific">Yersinia intermedia</name>
    <dbReference type="NCBI Taxonomy" id="631"/>
    <lineage>
        <taxon>Bacteria</taxon>
        <taxon>Pseudomonadati</taxon>
        <taxon>Pseudomonadota</taxon>
        <taxon>Gammaproteobacteria</taxon>
        <taxon>Enterobacterales</taxon>
        <taxon>Yersiniaceae</taxon>
        <taxon>Yersinia</taxon>
    </lineage>
</organism>
<dbReference type="GO" id="GO:0002161">
    <property type="term" value="F:aminoacyl-tRNA deacylase activity"/>
    <property type="evidence" value="ECO:0007669"/>
    <property type="project" value="InterPro"/>
</dbReference>
<dbReference type="InterPro" id="IPR044786">
    <property type="entry name" value="PROXY"/>
</dbReference>
<keyword evidence="2" id="KW-0030">Aminoacyl-tRNA synthetase</keyword>
<dbReference type="RefSeq" id="WP_050085891.1">
    <property type="nucleotide sequence ID" value="NZ_CBCPKE010000001.1"/>
</dbReference>
<name>A0A209A4N9_YERIN</name>
<dbReference type="InterPro" id="IPR007214">
    <property type="entry name" value="YbaK/aa-tRNA-synth-assoc-dom"/>
</dbReference>
<dbReference type="InterPro" id="IPR036754">
    <property type="entry name" value="YbaK/aa-tRNA-synt-asso_dom_sf"/>
</dbReference>
<evidence type="ECO:0000313" key="2">
    <source>
        <dbReference type="EMBL" id="OVZ87650.1"/>
    </source>
</evidence>
<evidence type="ECO:0000313" key="3">
    <source>
        <dbReference type="Proteomes" id="UP000196440"/>
    </source>
</evidence>
<dbReference type="SUPFAM" id="SSF55826">
    <property type="entry name" value="YbaK/ProRS associated domain"/>
    <property type="match status" value="1"/>
</dbReference>
<feature type="domain" description="YbaK/aminoacyl-tRNA synthetase-associated" evidence="1">
    <location>
        <begin position="25"/>
        <end position="148"/>
    </location>
</feature>
<dbReference type="PANTHER" id="PTHR30411:SF9">
    <property type="entry name" value="MULTIFUNCTIONAL SER_THR-TRNA DEACYLASE PROXP-Y"/>
    <property type="match status" value="1"/>
</dbReference>
<dbReference type="AlphaFoldDB" id="A0A209A4N9"/>
<dbReference type="CDD" id="cd04336">
    <property type="entry name" value="YeaK"/>
    <property type="match status" value="1"/>
</dbReference>
<evidence type="ECO:0000259" key="1">
    <source>
        <dbReference type="Pfam" id="PF04073"/>
    </source>
</evidence>
<dbReference type="PANTHER" id="PTHR30411">
    <property type="entry name" value="CYTOPLASMIC PROTEIN"/>
    <property type="match status" value="1"/>
</dbReference>
<protein>
    <submittedName>
        <fullName evidence="2">YbaK/prolyl-tRNA synthetase associated domain-containing protein</fullName>
    </submittedName>
</protein>
<dbReference type="Pfam" id="PF04073">
    <property type="entry name" value="tRNA_edit"/>
    <property type="match status" value="1"/>
</dbReference>
<keyword evidence="2" id="KW-0436">Ligase</keyword>